<dbReference type="Gene3D" id="1.10.238.10">
    <property type="entry name" value="EF-hand"/>
    <property type="match status" value="1"/>
</dbReference>
<dbReference type="GO" id="GO:0005509">
    <property type="term" value="F:calcium ion binding"/>
    <property type="evidence" value="ECO:0007669"/>
    <property type="project" value="InterPro"/>
</dbReference>
<dbReference type="InterPro" id="IPR002048">
    <property type="entry name" value="EF_hand_dom"/>
</dbReference>
<evidence type="ECO:0000313" key="5">
    <source>
        <dbReference type="EMBL" id="CAJ1396514.1"/>
    </source>
</evidence>
<dbReference type="SMART" id="SM00054">
    <property type="entry name" value="EFh"/>
    <property type="match status" value="3"/>
</dbReference>
<dbReference type="AlphaFoldDB" id="A0AA36N8G8"/>
<name>A0AA36N8G8_9DINO</name>
<organism evidence="5 6">
    <name type="scientific">Effrenium voratum</name>
    <dbReference type="NCBI Taxonomy" id="2562239"/>
    <lineage>
        <taxon>Eukaryota</taxon>
        <taxon>Sar</taxon>
        <taxon>Alveolata</taxon>
        <taxon>Dinophyceae</taxon>
        <taxon>Suessiales</taxon>
        <taxon>Symbiodiniaceae</taxon>
        <taxon>Effrenium</taxon>
    </lineage>
</organism>
<dbReference type="PANTHER" id="PTHR10827">
    <property type="entry name" value="RETICULOCALBIN"/>
    <property type="match status" value="1"/>
</dbReference>
<sequence length="145" mass="16495">MYGHGINEKVLEVEAKDALKSKDLDKDGKLNLKEFFYDYLRPEEDDDHDEDPRDKNVTFTNLDGNGDGLIDLQELMIWEGGFYFMEEAVDKILLLADKDGDHQATFQELADAWHDIEETGAQLPLRGIIIRALGEHEGEGRASEL</sequence>
<accession>A0AA36N8G8</accession>
<gene>
    <name evidence="5" type="ORF">EVOR1521_LOCUS20736</name>
</gene>
<dbReference type="EMBL" id="CAUJNA010003234">
    <property type="protein sequence ID" value="CAJ1396514.1"/>
    <property type="molecule type" value="Genomic_DNA"/>
</dbReference>
<evidence type="ECO:0000313" key="6">
    <source>
        <dbReference type="Proteomes" id="UP001178507"/>
    </source>
</evidence>
<dbReference type="PANTHER" id="PTHR10827:SF98">
    <property type="entry name" value="45 KDA CALCIUM-BINDING PROTEIN"/>
    <property type="match status" value="1"/>
</dbReference>
<dbReference type="InterPro" id="IPR018247">
    <property type="entry name" value="EF_Hand_1_Ca_BS"/>
</dbReference>
<keyword evidence="6" id="KW-1185">Reference proteome</keyword>
<keyword evidence="3" id="KW-0106">Calcium</keyword>
<dbReference type="PROSITE" id="PS00018">
    <property type="entry name" value="EF_HAND_1"/>
    <property type="match status" value="1"/>
</dbReference>
<comment type="caution">
    <text evidence="5">The sequence shown here is derived from an EMBL/GenBank/DDBJ whole genome shotgun (WGS) entry which is preliminary data.</text>
</comment>
<dbReference type="Proteomes" id="UP001178507">
    <property type="component" value="Unassembled WGS sequence"/>
</dbReference>
<dbReference type="GO" id="GO:0005783">
    <property type="term" value="C:endoplasmic reticulum"/>
    <property type="evidence" value="ECO:0007669"/>
    <property type="project" value="TreeGrafter"/>
</dbReference>
<keyword evidence="1" id="KW-0479">Metal-binding</keyword>
<feature type="domain" description="EF-hand" evidence="4">
    <location>
        <begin position="84"/>
        <end position="119"/>
    </location>
</feature>
<protein>
    <recommendedName>
        <fullName evidence="4">EF-hand domain-containing protein</fullName>
    </recommendedName>
</protein>
<proteinExistence type="predicted"/>
<keyword evidence="2" id="KW-0677">Repeat</keyword>
<evidence type="ECO:0000256" key="3">
    <source>
        <dbReference type="ARBA" id="ARBA00022837"/>
    </source>
</evidence>
<dbReference type="SUPFAM" id="SSF47473">
    <property type="entry name" value="EF-hand"/>
    <property type="match status" value="1"/>
</dbReference>
<evidence type="ECO:0000256" key="2">
    <source>
        <dbReference type="ARBA" id="ARBA00022737"/>
    </source>
</evidence>
<dbReference type="InterPro" id="IPR011992">
    <property type="entry name" value="EF-hand-dom_pair"/>
</dbReference>
<evidence type="ECO:0000259" key="4">
    <source>
        <dbReference type="PROSITE" id="PS50222"/>
    </source>
</evidence>
<dbReference type="PROSITE" id="PS50222">
    <property type="entry name" value="EF_HAND_2"/>
    <property type="match status" value="1"/>
</dbReference>
<reference evidence="5" key="1">
    <citation type="submission" date="2023-08" db="EMBL/GenBank/DDBJ databases">
        <authorList>
            <person name="Chen Y."/>
            <person name="Shah S."/>
            <person name="Dougan E. K."/>
            <person name="Thang M."/>
            <person name="Chan C."/>
        </authorList>
    </citation>
    <scope>NUCLEOTIDE SEQUENCE</scope>
</reference>
<evidence type="ECO:0000256" key="1">
    <source>
        <dbReference type="ARBA" id="ARBA00022723"/>
    </source>
</evidence>